<evidence type="ECO:0000259" key="10">
    <source>
        <dbReference type="Pfam" id="PF02940"/>
    </source>
</evidence>
<dbReference type="GO" id="GO:0006370">
    <property type="term" value="P:7-methylguanosine mRNA capping"/>
    <property type="evidence" value="ECO:0007669"/>
    <property type="project" value="UniProtKB-UniRule"/>
</dbReference>
<feature type="domain" description="mRNA triphosphatase Cet1-like" evidence="10">
    <location>
        <begin position="290"/>
        <end position="508"/>
    </location>
</feature>
<dbReference type="PANTHER" id="PTHR28118:SF1">
    <property type="entry name" value="POLYNUCLEOTIDE 5'-TRIPHOSPHATASE CTL1-RELATED"/>
    <property type="match status" value="1"/>
</dbReference>
<comment type="catalytic activity">
    <reaction evidence="7">
        <text>a 5'-end triphospho-ribonucleoside in mRNA + H2O = a 5'-end diphospho-ribonucleoside in mRNA + phosphate + H(+)</text>
        <dbReference type="Rhea" id="RHEA:67004"/>
        <dbReference type="Rhea" id="RHEA-COMP:17164"/>
        <dbReference type="Rhea" id="RHEA-COMP:17165"/>
        <dbReference type="ChEBI" id="CHEBI:15377"/>
        <dbReference type="ChEBI" id="CHEBI:15378"/>
        <dbReference type="ChEBI" id="CHEBI:43474"/>
        <dbReference type="ChEBI" id="CHEBI:167616"/>
        <dbReference type="ChEBI" id="CHEBI:167618"/>
        <dbReference type="EC" id="3.6.1.74"/>
    </reaction>
    <physiologicalReaction direction="left-to-right" evidence="7">
        <dbReference type="Rhea" id="RHEA:67005"/>
    </physiologicalReaction>
</comment>
<comment type="subcellular location">
    <subcellularLocation>
        <location evidence="2 8">Nucleus</location>
    </subcellularLocation>
</comment>
<dbReference type="GO" id="GO:0031533">
    <property type="term" value="C:mRNA capping enzyme complex"/>
    <property type="evidence" value="ECO:0007669"/>
    <property type="project" value="UniProtKB-UniRule"/>
</dbReference>
<dbReference type="PANTHER" id="PTHR28118">
    <property type="entry name" value="POLYNUCLEOTIDE 5'-TRIPHOSPHATASE-RELATED"/>
    <property type="match status" value="1"/>
</dbReference>
<sequence>MDLSNILSRDESVTNSSTDSVPLVTPQQRPDIKRKLSSIHDFVNSNDHDTSVISSSNMSSPSDIKHLHNDSSILQQTPGGGSAHLGTIRARNSISSLTNDTDIDYNGNETPSIARRLSYETSESNSNSPTIPKKEVEVRKPSLQDVIKVEESIQVQEPVYDTEEEDDDSRKVKKQKIETFENKSKINEANSLISEPETGDLKKEQKEVKEVSKSDTLIQEKKVLKPVNPNKPKRYDTPPIWATKWVSKAKLARRGLVANATSAGQDGSPSDQTISSTGRLYSITGIRPYNDVTRRITGWIYAQLASISKENRKYIELEVKFGRVWDKRSDRRINLPIVNECILDDNYAINSNFKAGLDRPNYDRLKKYLTNMIKLDKEKRFRSLKFDHIDRQFREVSSGQVPKYYRITTDKQTGRVVANIEKKRVASLFIHSPDLLFDYRLSLSLELPSSENPERFENSTPELERIKKRTSIIHDLTATRFDITEVSQKSRSSKDFESNESLEFELEIDMGKLLRAYDDLENDNISFEEIGEIFMDNARILNRELIKPVK</sequence>
<feature type="compositionally biased region" description="Polar residues" evidence="9">
    <location>
        <begin position="13"/>
        <end position="28"/>
    </location>
</feature>
<dbReference type="AlphaFoldDB" id="A0A9P8PJ57"/>
<dbReference type="EMBL" id="JAEUBF010001046">
    <property type="protein sequence ID" value="KAH3673148.1"/>
    <property type="molecule type" value="Genomic_DNA"/>
</dbReference>
<evidence type="ECO:0000256" key="5">
    <source>
        <dbReference type="ARBA" id="ARBA00022801"/>
    </source>
</evidence>
<comment type="caution">
    <text evidence="11">The sequence shown here is derived from an EMBL/GenBank/DDBJ whole genome shotgun (WGS) entry which is preliminary data.</text>
</comment>
<keyword evidence="4 8" id="KW-0507">mRNA processing</keyword>
<reference evidence="11" key="1">
    <citation type="journal article" date="2021" name="Open Biol.">
        <title>Shared evolutionary footprints suggest mitochondrial oxidative damage underlies multiple complex I losses in fungi.</title>
        <authorList>
            <person name="Schikora-Tamarit M.A."/>
            <person name="Marcet-Houben M."/>
            <person name="Nosek J."/>
            <person name="Gabaldon T."/>
        </authorList>
    </citation>
    <scope>NUCLEOTIDE SEQUENCE</scope>
    <source>
        <strain evidence="11">CBS6341</strain>
    </source>
</reference>
<evidence type="ECO:0000256" key="9">
    <source>
        <dbReference type="SAM" id="MobiDB-lite"/>
    </source>
</evidence>
<evidence type="ECO:0000313" key="12">
    <source>
        <dbReference type="Proteomes" id="UP000769528"/>
    </source>
</evidence>
<dbReference type="EC" id="3.6.1.74" evidence="8"/>
<organism evidence="11 12">
    <name type="scientific">Wickerhamomyces mucosus</name>
    <dbReference type="NCBI Taxonomy" id="1378264"/>
    <lineage>
        <taxon>Eukaryota</taxon>
        <taxon>Fungi</taxon>
        <taxon>Dikarya</taxon>
        <taxon>Ascomycota</taxon>
        <taxon>Saccharomycotina</taxon>
        <taxon>Saccharomycetes</taxon>
        <taxon>Phaffomycetales</taxon>
        <taxon>Wickerhamomycetaceae</taxon>
        <taxon>Wickerhamomyces</taxon>
    </lineage>
</organism>
<evidence type="ECO:0000256" key="6">
    <source>
        <dbReference type="ARBA" id="ARBA00023242"/>
    </source>
</evidence>
<dbReference type="Proteomes" id="UP000769528">
    <property type="component" value="Unassembled WGS sequence"/>
</dbReference>
<gene>
    <name evidence="11" type="ORF">WICMUC_003871</name>
</gene>
<evidence type="ECO:0000313" key="11">
    <source>
        <dbReference type="EMBL" id="KAH3673148.1"/>
    </source>
</evidence>
<comment type="cofactor">
    <cofactor evidence="1 8">
        <name>Mg(2+)</name>
        <dbReference type="ChEBI" id="CHEBI:18420"/>
    </cofactor>
</comment>
<feature type="compositionally biased region" description="Low complexity" evidence="9">
    <location>
        <begin position="51"/>
        <end position="62"/>
    </location>
</feature>
<keyword evidence="5 8" id="KW-0378">Hydrolase</keyword>
<dbReference type="GO" id="GO:0140818">
    <property type="term" value="F:mRNA 5'-triphosphate monophosphatase activity"/>
    <property type="evidence" value="ECO:0007669"/>
    <property type="project" value="UniProtKB-EC"/>
</dbReference>
<comment type="subunit">
    <text evidence="8">Heterodimer. The mRNA-capping enzyme is composed of two separate chains alpha and beta, respectively a mRNA guanylyltransferase and an mRNA 5'-triphosphate monophosphatase.</text>
</comment>
<dbReference type="OrthoDB" id="272147at2759"/>
<dbReference type="InterPro" id="IPR004206">
    <property type="entry name" value="mRNA_triPase_Cet1"/>
</dbReference>
<keyword evidence="12" id="KW-1185">Reference proteome</keyword>
<evidence type="ECO:0000256" key="7">
    <source>
        <dbReference type="ARBA" id="ARBA00047740"/>
    </source>
</evidence>
<comment type="function">
    <text evidence="8">First step of mRNA capping. Converts the 5'-triphosphate end of a nascent mRNA chain into a diphosphate end.</text>
</comment>
<dbReference type="InterPro" id="IPR037009">
    <property type="entry name" value="mRNA_triPase_Cet1_sf"/>
</dbReference>
<name>A0A9P8PJ57_9ASCO</name>
<feature type="region of interest" description="Disordered" evidence="9">
    <location>
        <begin position="1"/>
        <end position="63"/>
    </location>
</feature>
<dbReference type="Gene3D" id="3.20.100.10">
    <property type="entry name" value="mRNA triphosphatase Cet1-like"/>
    <property type="match status" value="1"/>
</dbReference>
<reference evidence="11" key="2">
    <citation type="submission" date="2021-01" db="EMBL/GenBank/DDBJ databases">
        <authorList>
            <person name="Schikora-Tamarit M.A."/>
        </authorList>
    </citation>
    <scope>NUCLEOTIDE SEQUENCE</scope>
    <source>
        <strain evidence="11">CBS6341</strain>
    </source>
</reference>
<evidence type="ECO:0000256" key="4">
    <source>
        <dbReference type="ARBA" id="ARBA00022664"/>
    </source>
</evidence>
<evidence type="ECO:0000256" key="1">
    <source>
        <dbReference type="ARBA" id="ARBA00001946"/>
    </source>
</evidence>
<keyword evidence="8" id="KW-0506">mRNA capping</keyword>
<dbReference type="InterPro" id="IPR040343">
    <property type="entry name" value="Cet1/Ctl1"/>
</dbReference>
<evidence type="ECO:0000256" key="8">
    <source>
        <dbReference type="RuleBase" id="RU367053"/>
    </source>
</evidence>
<dbReference type="SUPFAM" id="SSF55154">
    <property type="entry name" value="CYTH-like phosphatases"/>
    <property type="match status" value="1"/>
</dbReference>
<proteinExistence type="inferred from homology"/>
<dbReference type="GO" id="GO:0004651">
    <property type="term" value="F:polynucleotide 5'-phosphatase activity"/>
    <property type="evidence" value="ECO:0007669"/>
    <property type="project" value="UniProtKB-UniRule"/>
</dbReference>
<keyword evidence="6 8" id="KW-0539">Nucleus</keyword>
<evidence type="ECO:0000256" key="2">
    <source>
        <dbReference type="ARBA" id="ARBA00004123"/>
    </source>
</evidence>
<evidence type="ECO:0000256" key="3">
    <source>
        <dbReference type="ARBA" id="ARBA00006345"/>
    </source>
</evidence>
<comment type="similarity">
    <text evidence="3 8">Belongs to the fungal TPase family.</text>
</comment>
<dbReference type="CDD" id="cd07470">
    <property type="entry name" value="CYTH-like_mRNA_RTPase"/>
    <property type="match status" value="1"/>
</dbReference>
<dbReference type="Pfam" id="PF02940">
    <property type="entry name" value="mRNA_triPase"/>
    <property type="match status" value="1"/>
</dbReference>
<dbReference type="InterPro" id="IPR033469">
    <property type="entry name" value="CYTH-like_dom_sf"/>
</dbReference>
<protein>
    <recommendedName>
        <fullName evidence="8">mRNA-capping enzyme subunit beta</fullName>
        <ecNumber evidence="8">3.6.1.74</ecNumber>
    </recommendedName>
    <alternativeName>
        <fullName evidence="8">mRNA 5'-phosphatase</fullName>
    </alternativeName>
    <alternativeName>
        <fullName evidence="8">mRNA 5'-triphosphate monophosphatase</fullName>
    </alternativeName>
</protein>
<accession>A0A9P8PJ57</accession>